<name>A0A934QZ60_9PSEU</name>
<evidence type="ECO:0000313" key="3">
    <source>
        <dbReference type="EMBL" id="MBK1789450.1"/>
    </source>
</evidence>
<accession>A0A934QZ60</accession>
<evidence type="ECO:0000313" key="4">
    <source>
        <dbReference type="Proteomes" id="UP000635245"/>
    </source>
</evidence>
<dbReference type="RefSeq" id="WP_200326362.1">
    <property type="nucleotide sequence ID" value="NZ_JAENJH010000021.1"/>
</dbReference>
<dbReference type="InterPro" id="IPR051122">
    <property type="entry name" value="SDR_DHRS6-like"/>
</dbReference>
<sequence>MSANAGVCVVTGGSGGIGTTVVDRCLESGHRVAVVDRNPPNRADDARVAFFGCDVSDEESSASAYERIVAWAEQDPITGLVAMAGTSVVGGVLELPLDGWRLAINTYLTGTFIWARLAAGTMPDGGSIVTTGSITGERAFPTRVAYGVAKAGVHQLTRSLAVELADRGVRANCVVPGYVRTPRLAEVTRLDESKIADLHGLGRLGSPGEVAEVVAFLLGESSSFITGELLHVDGGYSAMSRPRSYDRPET</sequence>
<dbReference type="InterPro" id="IPR020904">
    <property type="entry name" value="Sc_DH/Rdtase_CS"/>
</dbReference>
<evidence type="ECO:0000256" key="2">
    <source>
        <dbReference type="ARBA" id="ARBA00023002"/>
    </source>
</evidence>
<keyword evidence="4" id="KW-1185">Reference proteome</keyword>
<dbReference type="PANTHER" id="PTHR43477">
    <property type="entry name" value="DIHYDROANTICAPSIN 7-DEHYDROGENASE"/>
    <property type="match status" value="1"/>
</dbReference>
<reference evidence="3" key="1">
    <citation type="submission" date="2020-12" db="EMBL/GenBank/DDBJ databases">
        <title>Prauserella sp. ASG 168, a novel actinomycete isolated from cave rock.</title>
        <authorList>
            <person name="Suriyachadkun C."/>
        </authorList>
    </citation>
    <scope>NUCLEOTIDE SEQUENCE</scope>
    <source>
        <strain evidence="3">ASG 168</strain>
    </source>
</reference>
<dbReference type="CDD" id="cd05233">
    <property type="entry name" value="SDR_c"/>
    <property type="match status" value="1"/>
</dbReference>
<dbReference type="Gene3D" id="3.40.50.720">
    <property type="entry name" value="NAD(P)-binding Rossmann-like Domain"/>
    <property type="match status" value="1"/>
</dbReference>
<dbReference type="PRINTS" id="PR00081">
    <property type="entry name" value="GDHRDH"/>
</dbReference>
<dbReference type="PANTHER" id="PTHR43477:SF1">
    <property type="entry name" value="DIHYDROANTICAPSIN 7-DEHYDROGENASE"/>
    <property type="match status" value="1"/>
</dbReference>
<dbReference type="InterPro" id="IPR036291">
    <property type="entry name" value="NAD(P)-bd_dom_sf"/>
</dbReference>
<dbReference type="SUPFAM" id="SSF51735">
    <property type="entry name" value="NAD(P)-binding Rossmann-fold domains"/>
    <property type="match status" value="1"/>
</dbReference>
<comment type="similarity">
    <text evidence="1">Belongs to the short-chain dehydrogenases/reductases (SDR) family.</text>
</comment>
<dbReference type="Proteomes" id="UP000635245">
    <property type="component" value="Unassembled WGS sequence"/>
</dbReference>
<gene>
    <name evidence="3" type="ORF">JHE00_34410</name>
</gene>
<protein>
    <submittedName>
        <fullName evidence="3">SDR family oxidoreductase</fullName>
    </submittedName>
</protein>
<dbReference type="FunFam" id="3.40.50.720:FF:000084">
    <property type="entry name" value="Short-chain dehydrogenase reductase"/>
    <property type="match status" value="1"/>
</dbReference>
<organism evidence="3 4">
    <name type="scientific">Prauserella cavernicola</name>
    <dbReference type="NCBI Taxonomy" id="2800127"/>
    <lineage>
        <taxon>Bacteria</taxon>
        <taxon>Bacillati</taxon>
        <taxon>Actinomycetota</taxon>
        <taxon>Actinomycetes</taxon>
        <taxon>Pseudonocardiales</taxon>
        <taxon>Pseudonocardiaceae</taxon>
        <taxon>Prauserella</taxon>
    </lineage>
</organism>
<dbReference type="EMBL" id="JAENJH010000021">
    <property type="protein sequence ID" value="MBK1789450.1"/>
    <property type="molecule type" value="Genomic_DNA"/>
</dbReference>
<evidence type="ECO:0000256" key="1">
    <source>
        <dbReference type="ARBA" id="ARBA00006484"/>
    </source>
</evidence>
<proteinExistence type="inferred from homology"/>
<dbReference type="Pfam" id="PF13561">
    <property type="entry name" value="adh_short_C2"/>
    <property type="match status" value="1"/>
</dbReference>
<dbReference type="GO" id="GO:0016491">
    <property type="term" value="F:oxidoreductase activity"/>
    <property type="evidence" value="ECO:0007669"/>
    <property type="project" value="UniProtKB-KW"/>
</dbReference>
<comment type="caution">
    <text evidence="3">The sequence shown here is derived from an EMBL/GenBank/DDBJ whole genome shotgun (WGS) entry which is preliminary data.</text>
</comment>
<keyword evidence="2" id="KW-0560">Oxidoreductase</keyword>
<dbReference type="PROSITE" id="PS00061">
    <property type="entry name" value="ADH_SHORT"/>
    <property type="match status" value="1"/>
</dbReference>
<dbReference type="AlphaFoldDB" id="A0A934QZ60"/>
<dbReference type="InterPro" id="IPR002347">
    <property type="entry name" value="SDR_fam"/>
</dbReference>